<protein>
    <submittedName>
        <fullName evidence="2">OTU-like cysteine protease family protein</fullName>
    </submittedName>
</protein>
<dbReference type="Gene3D" id="3.90.70.80">
    <property type="match status" value="1"/>
</dbReference>
<dbReference type="PANTHER" id="PTHR12419:SF7">
    <property type="entry name" value="OTU DOMAIN-CONTAINING PROTEIN 3"/>
    <property type="match status" value="1"/>
</dbReference>
<dbReference type="STRING" id="130081.M2WUN3"/>
<feature type="domain" description="OTU" evidence="1">
    <location>
        <begin position="47"/>
        <end position="169"/>
    </location>
</feature>
<evidence type="ECO:0000313" key="2">
    <source>
        <dbReference type="EMBL" id="EME27670.1"/>
    </source>
</evidence>
<dbReference type="InterPro" id="IPR050704">
    <property type="entry name" value="Peptidase_C85-like"/>
</dbReference>
<reference evidence="3" key="1">
    <citation type="journal article" date="2013" name="Science">
        <title>Gene transfer from bacteria and archaea facilitated evolution of an extremophilic eukaryote.</title>
        <authorList>
            <person name="Schonknecht G."/>
            <person name="Chen W.H."/>
            <person name="Ternes C.M."/>
            <person name="Barbier G.G."/>
            <person name="Shrestha R.P."/>
            <person name="Stanke M."/>
            <person name="Brautigam A."/>
            <person name="Baker B.J."/>
            <person name="Banfield J.F."/>
            <person name="Garavito R.M."/>
            <person name="Carr K."/>
            <person name="Wilkerson C."/>
            <person name="Rensing S.A."/>
            <person name="Gagneul D."/>
            <person name="Dickenson N.E."/>
            <person name="Oesterhelt C."/>
            <person name="Lercher M.J."/>
            <person name="Weber A.P."/>
        </authorList>
    </citation>
    <scope>NUCLEOTIDE SEQUENCE [LARGE SCALE GENOMIC DNA]</scope>
    <source>
        <strain evidence="3">074W</strain>
    </source>
</reference>
<dbReference type="PANTHER" id="PTHR12419">
    <property type="entry name" value="OTU DOMAIN CONTAINING PROTEIN"/>
    <property type="match status" value="1"/>
</dbReference>
<dbReference type="SUPFAM" id="SSF54001">
    <property type="entry name" value="Cysteine proteinases"/>
    <property type="match status" value="1"/>
</dbReference>
<name>M2WUN3_GALSU</name>
<keyword evidence="3" id="KW-1185">Reference proteome</keyword>
<dbReference type="GO" id="GO:0006508">
    <property type="term" value="P:proteolysis"/>
    <property type="evidence" value="ECO:0007669"/>
    <property type="project" value="UniProtKB-KW"/>
</dbReference>
<evidence type="ECO:0000259" key="1">
    <source>
        <dbReference type="PROSITE" id="PS50802"/>
    </source>
</evidence>
<dbReference type="InterPro" id="IPR038765">
    <property type="entry name" value="Papain-like_cys_pep_sf"/>
</dbReference>
<dbReference type="KEGG" id="gsl:Gasu_48140"/>
<organism evidence="2 3">
    <name type="scientific">Galdieria sulphuraria</name>
    <name type="common">Red alga</name>
    <dbReference type="NCBI Taxonomy" id="130081"/>
    <lineage>
        <taxon>Eukaryota</taxon>
        <taxon>Rhodophyta</taxon>
        <taxon>Bangiophyceae</taxon>
        <taxon>Galdieriales</taxon>
        <taxon>Galdieriaceae</taxon>
        <taxon>Galdieria</taxon>
    </lineage>
</organism>
<keyword evidence="2" id="KW-0378">Hydrolase</keyword>
<dbReference type="GO" id="GO:0016579">
    <property type="term" value="P:protein deubiquitination"/>
    <property type="evidence" value="ECO:0007669"/>
    <property type="project" value="TreeGrafter"/>
</dbReference>
<dbReference type="RefSeq" id="XP_005704190.1">
    <property type="nucleotide sequence ID" value="XM_005704133.1"/>
</dbReference>
<dbReference type="Gramene" id="EME27670">
    <property type="protein sequence ID" value="EME27670"/>
    <property type="gene ID" value="Gasu_48140"/>
</dbReference>
<dbReference type="Proteomes" id="UP000030680">
    <property type="component" value="Unassembled WGS sequence"/>
</dbReference>
<dbReference type="EMBL" id="KB454529">
    <property type="protein sequence ID" value="EME27670.1"/>
    <property type="molecule type" value="Genomic_DNA"/>
</dbReference>
<dbReference type="OrthoDB" id="5981at2759"/>
<dbReference type="GO" id="GO:0004843">
    <property type="term" value="F:cysteine-type deubiquitinase activity"/>
    <property type="evidence" value="ECO:0007669"/>
    <property type="project" value="TreeGrafter"/>
</dbReference>
<keyword evidence="2" id="KW-0645">Protease</keyword>
<evidence type="ECO:0000313" key="3">
    <source>
        <dbReference type="Proteomes" id="UP000030680"/>
    </source>
</evidence>
<dbReference type="Pfam" id="PF02338">
    <property type="entry name" value="OTU"/>
    <property type="match status" value="1"/>
</dbReference>
<dbReference type="eggNOG" id="KOG2605">
    <property type="taxonomic scope" value="Eukaryota"/>
</dbReference>
<sequence length="280" mass="33383">MRSLQFSWFHKTEKGEAKEMLKNKREWLRKNDTQIKQYRKTLLLHGLGIRTVEEDGNCLFRAVADQLYGNEDYHEHVRNKVCDYMQANGHFFCNFLTTERPFAQYIQDMRKDGTWAGNIELQAVSLAFHVNIRIHQLEEPWYDICNFDDAEWIHLAFHDYRHYSSVRRLRNLFSNLPAKHREVPHEVRSLAGKELAERNGISYEQAMVVLDGTDYDWSRSLDYLGLICKHTADIPKKKAHLNRIEKKELKRLEQFWSRNNTVEHREWTNSGIGQHHRLSI</sequence>
<proteinExistence type="predicted"/>
<dbReference type="CDD" id="cd22771">
    <property type="entry name" value="OTU_plant_OTU7-like"/>
    <property type="match status" value="1"/>
</dbReference>
<gene>
    <name evidence="2" type="ORF">Gasu_48140</name>
</gene>
<dbReference type="GeneID" id="17086560"/>
<dbReference type="PROSITE" id="PS50802">
    <property type="entry name" value="OTU"/>
    <property type="match status" value="1"/>
</dbReference>
<dbReference type="InterPro" id="IPR003323">
    <property type="entry name" value="OTU_dom"/>
</dbReference>
<dbReference type="MEROPS" id="C85.003"/>
<accession>M2WUN3</accession>
<dbReference type="AlphaFoldDB" id="M2WUN3"/>